<organism evidence="1">
    <name type="scientific">Arundo donax</name>
    <name type="common">Giant reed</name>
    <name type="synonym">Donax arundinaceus</name>
    <dbReference type="NCBI Taxonomy" id="35708"/>
    <lineage>
        <taxon>Eukaryota</taxon>
        <taxon>Viridiplantae</taxon>
        <taxon>Streptophyta</taxon>
        <taxon>Embryophyta</taxon>
        <taxon>Tracheophyta</taxon>
        <taxon>Spermatophyta</taxon>
        <taxon>Magnoliopsida</taxon>
        <taxon>Liliopsida</taxon>
        <taxon>Poales</taxon>
        <taxon>Poaceae</taxon>
        <taxon>PACMAD clade</taxon>
        <taxon>Arundinoideae</taxon>
        <taxon>Arundineae</taxon>
        <taxon>Arundo</taxon>
    </lineage>
</organism>
<dbReference type="AlphaFoldDB" id="A0A0A9EUC3"/>
<protein>
    <submittedName>
        <fullName evidence="1">Uncharacterized protein</fullName>
    </submittedName>
</protein>
<evidence type="ECO:0000313" key="1">
    <source>
        <dbReference type="EMBL" id="JAE04365.1"/>
    </source>
</evidence>
<proteinExistence type="predicted"/>
<name>A0A0A9EUC3_ARUDO</name>
<reference evidence="1" key="2">
    <citation type="journal article" date="2015" name="Data Brief">
        <title>Shoot transcriptome of the giant reed, Arundo donax.</title>
        <authorList>
            <person name="Barrero R.A."/>
            <person name="Guerrero F.D."/>
            <person name="Moolhuijzen P."/>
            <person name="Goolsby J.A."/>
            <person name="Tidwell J."/>
            <person name="Bellgard S.E."/>
            <person name="Bellgard M.I."/>
        </authorList>
    </citation>
    <scope>NUCLEOTIDE SEQUENCE</scope>
    <source>
        <tissue evidence="1">Shoot tissue taken approximately 20 cm above the soil surface</tissue>
    </source>
</reference>
<accession>A0A0A9EUC3</accession>
<reference evidence="1" key="1">
    <citation type="submission" date="2014-09" db="EMBL/GenBank/DDBJ databases">
        <authorList>
            <person name="Magalhaes I.L.F."/>
            <person name="Oliveira U."/>
            <person name="Santos F.R."/>
            <person name="Vidigal T.H.D.A."/>
            <person name="Brescovit A.D."/>
            <person name="Santos A.J."/>
        </authorList>
    </citation>
    <scope>NUCLEOTIDE SEQUENCE</scope>
    <source>
        <tissue evidence="1">Shoot tissue taken approximately 20 cm above the soil surface</tissue>
    </source>
</reference>
<sequence>MRSRMEALLFLLGMGMERSVGIHSYALDDVQLS</sequence>
<dbReference type="EMBL" id="GBRH01193531">
    <property type="protein sequence ID" value="JAE04365.1"/>
    <property type="molecule type" value="Transcribed_RNA"/>
</dbReference>